<evidence type="ECO:0000313" key="6">
    <source>
        <dbReference type="Proteomes" id="UP000250169"/>
    </source>
</evidence>
<reference evidence="4 7" key="2">
    <citation type="submission" date="2018-11" db="EMBL/GenBank/DDBJ databases">
        <authorList>
            <consortium name="Pathogen Informatics"/>
        </authorList>
    </citation>
    <scope>NUCLEOTIDE SEQUENCE [LARGE SCALE GENOMIC DNA]</scope>
    <source>
        <strain evidence="4 7">NCTC11458</strain>
    </source>
</reference>
<dbReference type="EMBL" id="UYIQ01000001">
    <property type="protein sequence ID" value="VDG82681.1"/>
    <property type="molecule type" value="Genomic_DNA"/>
</dbReference>
<accession>A0A2X2SNV9</accession>
<dbReference type="Pfam" id="PF02589">
    <property type="entry name" value="LUD_dom"/>
    <property type="match status" value="1"/>
</dbReference>
<dbReference type="InterPro" id="IPR037171">
    <property type="entry name" value="NagB/RpiA_transferase-like"/>
</dbReference>
<sequence>MNLFRRLFKGNDIKSEDEVRKLNEQLPADEQFAMNFTKNGGKFIYCTTEIQVQEVFRHILKELGVYVKMSSNASHTIKTMFEEHTPLFTADIETSNVYLTDCEYLITTLGGIMLSSHQLRHKNINELPEIFIVFAKTSQMVRDIPEGMRGIKNKYPQQFPTGLITLQSFTDDPEKNSINHYGTSSKRTYLILLEDLPIDK</sequence>
<dbReference type="Proteomes" id="UP000250169">
    <property type="component" value="Unassembled WGS sequence"/>
</dbReference>
<dbReference type="InterPro" id="IPR003741">
    <property type="entry name" value="LUD_dom"/>
</dbReference>
<protein>
    <recommendedName>
        <fullName evidence="1">LUD domain-containing protein</fullName>
    </recommendedName>
</protein>
<organism evidence="3 6">
    <name type="scientific">Capnocytophaga ochracea</name>
    <dbReference type="NCBI Taxonomy" id="1018"/>
    <lineage>
        <taxon>Bacteria</taxon>
        <taxon>Pseudomonadati</taxon>
        <taxon>Bacteroidota</taxon>
        <taxon>Flavobacteriia</taxon>
        <taxon>Flavobacteriales</taxon>
        <taxon>Flavobacteriaceae</taxon>
        <taxon>Capnocytophaga</taxon>
    </lineage>
</organism>
<evidence type="ECO:0000313" key="4">
    <source>
        <dbReference type="EMBL" id="VDG82681.1"/>
    </source>
</evidence>
<evidence type="ECO:0000313" key="2">
    <source>
        <dbReference type="EMBL" id="SQA77318.1"/>
    </source>
</evidence>
<dbReference type="EMBL" id="UARG01000017">
    <property type="protein sequence ID" value="SQA77318.1"/>
    <property type="molecule type" value="Genomic_DNA"/>
</dbReference>
<dbReference type="GeneID" id="29675528"/>
<evidence type="ECO:0000259" key="1">
    <source>
        <dbReference type="Pfam" id="PF02589"/>
    </source>
</evidence>
<dbReference type="AlphaFoldDB" id="A0A2X2SNV9"/>
<dbReference type="Gene3D" id="3.40.50.10420">
    <property type="entry name" value="NagB/RpiA/CoA transferase-like"/>
    <property type="match status" value="1"/>
</dbReference>
<dbReference type="InterPro" id="IPR024185">
    <property type="entry name" value="FTHF_cligase-like_sf"/>
</dbReference>
<dbReference type="Proteomes" id="UP000276733">
    <property type="component" value="Unassembled WGS sequence"/>
</dbReference>
<dbReference type="EMBL" id="UAVS01000007">
    <property type="protein sequence ID" value="SQA94796.1"/>
    <property type="molecule type" value="Genomic_DNA"/>
</dbReference>
<dbReference type="OMA" id="GKFLYCE"/>
<gene>
    <name evidence="4" type="ORF">NCTC11458_01987</name>
    <name evidence="3" type="ORF">NCTC11545_01991</name>
    <name evidence="2" type="ORF">NCTC11546_00520</name>
</gene>
<proteinExistence type="predicted"/>
<dbReference type="RefSeq" id="WP_002671206.1">
    <property type="nucleotide sequence ID" value="NZ_CAJPNJ010000041.1"/>
</dbReference>
<evidence type="ECO:0000313" key="7">
    <source>
        <dbReference type="Proteomes" id="UP000276733"/>
    </source>
</evidence>
<feature type="domain" description="LUD" evidence="1">
    <location>
        <begin position="30"/>
        <end position="157"/>
    </location>
</feature>
<dbReference type="Proteomes" id="UP000249891">
    <property type="component" value="Unassembled WGS sequence"/>
</dbReference>
<name>A0A2X2SNV9_CAPOC</name>
<dbReference type="SUPFAM" id="SSF100950">
    <property type="entry name" value="NagB/RpiA/CoA transferase-like"/>
    <property type="match status" value="1"/>
</dbReference>
<evidence type="ECO:0000313" key="3">
    <source>
        <dbReference type="EMBL" id="SQA94796.1"/>
    </source>
</evidence>
<evidence type="ECO:0000313" key="5">
    <source>
        <dbReference type="Proteomes" id="UP000249891"/>
    </source>
</evidence>
<reference evidence="5 6" key="1">
    <citation type="submission" date="2018-06" db="EMBL/GenBank/DDBJ databases">
        <authorList>
            <consortium name="Pathogen Informatics"/>
            <person name="Doyle S."/>
        </authorList>
    </citation>
    <scope>NUCLEOTIDE SEQUENCE [LARGE SCALE GENOMIC DNA]</scope>
    <source>
        <strain evidence="3 6">NCTC11545</strain>
        <strain evidence="2 5">NCTC11546</strain>
    </source>
</reference>